<dbReference type="AlphaFoldDB" id="A0A9W8XRX1"/>
<dbReference type="GeneID" id="80905544"/>
<sequence length="337" mass="38422">MAPTTELDIIFGAMTFGKEGEEQVRTSNLSDCAAILDTFQKHGHSEIDTSRFYGGGTSEEYLAALKWQDRGLAIDTKFFPNVQGWMGRPVTHLDAESMRNGLSESLKALGGAEKVDLWYLHAPDRSVPLQETLKAVDELYKQGKFNRWGVSNYMSWEVASICEICDREGYKRPEVYQGVYNALYRTIEQELLPCLRKYNMAFYAFNPLAGGYLTDRYHRDTPDSAVEAGSRFDPNRMQGKMYRARFWNDAFFDALDVVRAATKEAGIRESEAALRWMMHHSQLDKKFGDKVIIGASSETQLKQNLDDFEKGKLDDGVLAAFDQGRELCRGVTWKYYH</sequence>
<dbReference type="OrthoDB" id="2310150at2759"/>
<dbReference type="InterPro" id="IPR023210">
    <property type="entry name" value="NADP_OxRdtase_dom"/>
</dbReference>
<keyword evidence="4" id="KW-1185">Reference proteome</keyword>
<protein>
    <recommendedName>
        <fullName evidence="2">NADP-dependent oxidoreductase domain-containing protein</fullName>
    </recommendedName>
</protein>
<dbReference type="CDD" id="cd19075">
    <property type="entry name" value="AKR_AKR7A1-5"/>
    <property type="match status" value="1"/>
</dbReference>
<dbReference type="Pfam" id="PF00248">
    <property type="entry name" value="Aldo_ket_red"/>
    <property type="match status" value="1"/>
</dbReference>
<dbReference type="SUPFAM" id="SSF51430">
    <property type="entry name" value="NAD(P)-linked oxidoreductase"/>
    <property type="match status" value="1"/>
</dbReference>
<dbReference type="PANTHER" id="PTHR43364">
    <property type="entry name" value="NADH-SPECIFIC METHYLGLYOXAL REDUCTASE-RELATED"/>
    <property type="match status" value="1"/>
</dbReference>
<feature type="domain" description="NADP-dependent oxidoreductase" evidence="2">
    <location>
        <begin position="9"/>
        <end position="323"/>
    </location>
</feature>
<dbReference type="InterPro" id="IPR036812">
    <property type="entry name" value="NAD(P)_OxRdtase_dom_sf"/>
</dbReference>
<dbReference type="EMBL" id="JAPEUX010000002">
    <property type="protein sequence ID" value="KAJ4357439.1"/>
    <property type="molecule type" value="Genomic_DNA"/>
</dbReference>
<keyword evidence="1" id="KW-0560">Oxidoreductase</keyword>
<name>A0A9W8XRX1_9PLEO</name>
<dbReference type="InterPro" id="IPR050523">
    <property type="entry name" value="AKR_Detox_Biosynth"/>
</dbReference>
<comment type="caution">
    <text evidence="3">The sequence shown here is derived from an EMBL/GenBank/DDBJ whole genome shotgun (WGS) entry which is preliminary data.</text>
</comment>
<organism evidence="3 4">
    <name type="scientific">Didymosphaeria variabile</name>
    <dbReference type="NCBI Taxonomy" id="1932322"/>
    <lineage>
        <taxon>Eukaryota</taxon>
        <taxon>Fungi</taxon>
        <taxon>Dikarya</taxon>
        <taxon>Ascomycota</taxon>
        <taxon>Pezizomycotina</taxon>
        <taxon>Dothideomycetes</taxon>
        <taxon>Pleosporomycetidae</taxon>
        <taxon>Pleosporales</taxon>
        <taxon>Massarineae</taxon>
        <taxon>Didymosphaeriaceae</taxon>
        <taxon>Didymosphaeria</taxon>
    </lineage>
</organism>
<reference evidence="3" key="1">
    <citation type="submission" date="2022-10" db="EMBL/GenBank/DDBJ databases">
        <title>Tapping the CABI collections for fungal endophytes: first genome assemblies for Collariella, Neodidymelliopsis, Ascochyta clinopodiicola, Didymella pomorum, Didymosphaeria variabile, Neocosmospora piperis and Neocucurbitaria cava.</title>
        <authorList>
            <person name="Hill R."/>
        </authorList>
    </citation>
    <scope>NUCLEOTIDE SEQUENCE</scope>
    <source>
        <strain evidence="3">IMI 356815</strain>
    </source>
</reference>
<accession>A0A9W8XRX1</accession>
<proteinExistence type="predicted"/>
<dbReference type="GO" id="GO:0016491">
    <property type="term" value="F:oxidoreductase activity"/>
    <property type="evidence" value="ECO:0007669"/>
    <property type="project" value="UniProtKB-KW"/>
</dbReference>
<dbReference type="Proteomes" id="UP001140513">
    <property type="component" value="Unassembled WGS sequence"/>
</dbReference>
<evidence type="ECO:0000313" key="3">
    <source>
        <dbReference type="EMBL" id="KAJ4357439.1"/>
    </source>
</evidence>
<dbReference type="Gene3D" id="3.20.20.100">
    <property type="entry name" value="NADP-dependent oxidoreductase domain"/>
    <property type="match status" value="1"/>
</dbReference>
<evidence type="ECO:0000259" key="2">
    <source>
        <dbReference type="Pfam" id="PF00248"/>
    </source>
</evidence>
<evidence type="ECO:0000256" key="1">
    <source>
        <dbReference type="ARBA" id="ARBA00023002"/>
    </source>
</evidence>
<dbReference type="RefSeq" id="XP_056074298.1">
    <property type="nucleotide sequence ID" value="XM_056210825.1"/>
</dbReference>
<dbReference type="PANTHER" id="PTHR43364:SF4">
    <property type="entry name" value="NAD(P)-LINKED OXIDOREDUCTASE SUPERFAMILY PROTEIN"/>
    <property type="match status" value="1"/>
</dbReference>
<gene>
    <name evidence="3" type="ORF">N0V89_002014</name>
</gene>
<evidence type="ECO:0000313" key="4">
    <source>
        <dbReference type="Proteomes" id="UP001140513"/>
    </source>
</evidence>